<reference evidence="1 2" key="1">
    <citation type="journal article" date="2016" name="Nat. Commun.">
        <title>Thousands of microbial genomes shed light on interconnected biogeochemical processes in an aquifer system.</title>
        <authorList>
            <person name="Anantharaman K."/>
            <person name="Brown C.T."/>
            <person name="Hug L.A."/>
            <person name="Sharon I."/>
            <person name="Castelle C.J."/>
            <person name="Probst A.J."/>
            <person name="Thomas B.C."/>
            <person name="Singh A."/>
            <person name="Wilkins M.J."/>
            <person name="Karaoz U."/>
            <person name="Brodie E.L."/>
            <person name="Williams K.H."/>
            <person name="Hubbard S.S."/>
            <person name="Banfield J.F."/>
        </authorList>
    </citation>
    <scope>NUCLEOTIDE SEQUENCE [LARGE SCALE GENOMIC DNA]</scope>
</reference>
<accession>A0A1F4V5D7</accession>
<comment type="caution">
    <text evidence="1">The sequence shown here is derived from an EMBL/GenBank/DDBJ whole genome shotgun (WGS) entry which is preliminary data.</text>
</comment>
<dbReference type="AlphaFoldDB" id="A0A1F4V5D7"/>
<evidence type="ECO:0000313" key="1">
    <source>
        <dbReference type="EMBL" id="OGC52415.1"/>
    </source>
</evidence>
<evidence type="ECO:0000313" key="2">
    <source>
        <dbReference type="Proteomes" id="UP000178771"/>
    </source>
</evidence>
<sequence length="159" mass="18336">MKQEARKFLDKLFYETKCAGIDIEGLKIDHVAFSTASTNEYERLLPKFLNKGKLIKEALVSDRRVAIIKLKTPIIYKQNVINVIELVEPISGEPAESKWEHAEFLVTSYDELLNKYQNLKWDTKHKNRVNFSRIKLTLQSGIEVKFLDTPVLVNAGLED</sequence>
<dbReference type="Proteomes" id="UP000178771">
    <property type="component" value="Unassembled WGS sequence"/>
</dbReference>
<dbReference type="PANTHER" id="PTHR37519">
    <property type="match status" value="1"/>
</dbReference>
<dbReference type="Gene3D" id="3.10.180.10">
    <property type="entry name" value="2,3-Dihydroxybiphenyl 1,2-Dioxygenase, domain 1"/>
    <property type="match status" value="1"/>
</dbReference>
<dbReference type="InterPro" id="IPR010393">
    <property type="entry name" value="DUF991_YecM-like"/>
</dbReference>
<proteinExistence type="predicted"/>
<dbReference type="EMBL" id="MEVH01000001">
    <property type="protein sequence ID" value="OGC52415.1"/>
    <property type="molecule type" value="Genomic_DNA"/>
</dbReference>
<organism evidence="1 2">
    <name type="scientific">candidate division WWE3 bacterium RIFCSPLOWO2_01_FULL_39_13</name>
    <dbReference type="NCBI Taxonomy" id="1802624"/>
    <lineage>
        <taxon>Bacteria</taxon>
        <taxon>Katanobacteria</taxon>
    </lineage>
</organism>
<dbReference type="Pfam" id="PF06185">
    <property type="entry name" value="YecM"/>
    <property type="match status" value="1"/>
</dbReference>
<dbReference type="InterPro" id="IPR029068">
    <property type="entry name" value="Glyas_Bleomycin-R_OHBP_Dase"/>
</dbReference>
<name>A0A1F4V5D7_UNCKA</name>
<dbReference type="SUPFAM" id="SSF54593">
    <property type="entry name" value="Glyoxalase/Bleomycin resistance protein/Dihydroxybiphenyl dioxygenase"/>
    <property type="match status" value="1"/>
</dbReference>
<dbReference type="PANTHER" id="PTHR37519:SF1">
    <property type="entry name" value="DIHYDROXYBIPHENYL DIOXYGENASE DOMAIN-CONTAINING PROTEIN"/>
    <property type="match status" value="1"/>
</dbReference>
<gene>
    <name evidence="1" type="ORF">A2982_01015</name>
</gene>
<evidence type="ECO:0008006" key="3">
    <source>
        <dbReference type="Google" id="ProtNLM"/>
    </source>
</evidence>
<protein>
    <recommendedName>
        <fullName evidence="3">Glyoxalase-like domain-containing protein</fullName>
    </recommendedName>
</protein>